<reference evidence="19 20" key="1">
    <citation type="submission" date="2025-04" db="UniProtKB">
        <authorList>
            <consortium name="RefSeq"/>
        </authorList>
    </citation>
    <scope>IDENTIFICATION</scope>
    <source>
        <tissue evidence="19 20">Entire body</tissue>
    </source>
</reference>
<gene>
    <name evidence="19 20" type="primary">LOC108735446</name>
</gene>
<dbReference type="STRING" id="224129.A0A1W4WG25"/>
<feature type="domain" description="EF-hand" evidence="17">
    <location>
        <begin position="105"/>
        <end position="140"/>
    </location>
</feature>
<accession>A0A1W4WG25</accession>
<dbReference type="PROSITE" id="PS00018">
    <property type="entry name" value="EF_HAND_1"/>
    <property type="match status" value="2"/>
</dbReference>
<dbReference type="InterPro" id="IPR051875">
    <property type="entry name" value="Calcineurin_B_homologous"/>
</dbReference>
<dbReference type="GO" id="GO:0015031">
    <property type="term" value="P:protein transport"/>
    <property type="evidence" value="ECO:0007669"/>
    <property type="project" value="UniProtKB-KW"/>
</dbReference>
<evidence type="ECO:0000256" key="15">
    <source>
        <dbReference type="ARBA" id="ARBA00023288"/>
    </source>
</evidence>
<comment type="similarity">
    <text evidence="16">Belongs to the calcineurin regulatory subunit family. CHP subfamily.</text>
</comment>
<keyword evidence="13" id="KW-0472">Membrane</keyword>
<evidence type="ECO:0000256" key="10">
    <source>
        <dbReference type="ARBA" id="ARBA00022737"/>
    </source>
</evidence>
<keyword evidence="8" id="KW-0519">Myristate</keyword>
<evidence type="ECO:0000256" key="9">
    <source>
        <dbReference type="ARBA" id="ARBA00022723"/>
    </source>
</evidence>
<dbReference type="PROSITE" id="PS50222">
    <property type="entry name" value="EF_HAND_2"/>
    <property type="match status" value="2"/>
</dbReference>
<keyword evidence="18" id="KW-1185">Reference proteome</keyword>
<organism evidence="18 19">
    <name type="scientific">Agrilus planipennis</name>
    <name type="common">Emerald ash borer</name>
    <name type="synonym">Agrilus marcopoli</name>
    <dbReference type="NCBI Taxonomy" id="224129"/>
    <lineage>
        <taxon>Eukaryota</taxon>
        <taxon>Metazoa</taxon>
        <taxon>Ecdysozoa</taxon>
        <taxon>Arthropoda</taxon>
        <taxon>Hexapoda</taxon>
        <taxon>Insecta</taxon>
        <taxon>Pterygota</taxon>
        <taxon>Neoptera</taxon>
        <taxon>Endopterygota</taxon>
        <taxon>Coleoptera</taxon>
        <taxon>Polyphaga</taxon>
        <taxon>Elateriformia</taxon>
        <taxon>Buprestoidea</taxon>
        <taxon>Buprestidae</taxon>
        <taxon>Agrilinae</taxon>
        <taxon>Agrilus</taxon>
    </lineage>
</organism>
<keyword evidence="9" id="KW-0479">Metal-binding</keyword>
<evidence type="ECO:0000256" key="4">
    <source>
        <dbReference type="ARBA" id="ARBA00022448"/>
    </source>
</evidence>
<evidence type="ECO:0000256" key="8">
    <source>
        <dbReference type="ARBA" id="ARBA00022707"/>
    </source>
</evidence>
<dbReference type="GO" id="GO:0005886">
    <property type="term" value="C:plasma membrane"/>
    <property type="evidence" value="ECO:0007669"/>
    <property type="project" value="UniProtKB-SubCell"/>
</dbReference>
<comment type="subcellular location">
    <subcellularLocation>
        <location evidence="2">Cell membrane</location>
    </subcellularLocation>
    <subcellularLocation>
        <location evidence="3">Cytoplasm</location>
    </subcellularLocation>
    <subcellularLocation>
        <location evidence="1">Nucleus</location>
    </subcellularLocation>
</comment>
<dbReference type="GO" id="GO:0005634">
    <property type="term" value="C:nucleus"/>
    <property type="evidence" value="ECO:0007669"/>
    <property type="project" value="UniProtKB-SubCell"/>
</dbReference>
<keyword evidence="15" id="KW-0449">Lipoprotein</keyword>
<keyword evidence="5" id="KW-1003">Cell membrane</keyword>
<evidence type="ECO:0000259" key="17">
    <source>
        <dbReference type="PROSITE" id="PS50222"/>
    </source>
</evidence>
<keyword evidence="11" id="KW-0106">Calcium</keyword>
<evidence type="ECO:0000313" key="18">
    <source>
        <dbReference type="Proteomes" id="UP000192223"/>
    </source>
</evidence>
<dbReference type="GeneID" id="108735446"/>
<dbReference type="Gene3D" id="1.10.238.10">
    <property type="entry name" value="EF-hand"/>
    <property type="match status" value="1"/>
</dbReference>
<evidence type="ECO:0000313" key="20">
    <source>
        <dbReference type="RefSeq" id="XP_018322907.1"/>
    </source>
</evidence>
<protein>
    <submittedName>
        <fullName evidence="19 20">Calcineurin B homologous protein 1</fullName>
    </submittedName>
</protein>
<keyword evidence="12" id="KW-0653">Protein transport</keyword>
<evidence type="ECO:0000256" key="6">
    <source>
        <dbReference type="ARBA" id="ARBA00022490"/>
    </source>
</evidence>
<dbReference type="GO" id="GO:0005737">
    <property type="term" value="C:cytoplasm"/>
    <property type="evidence" value="ECO:0007669"/>
    <property type="project" value="UniProtKB-SubCell"/>
</dbReference>
<evidence type="ECO:0000256" key="13">
    <source>
        <dbReference type="ARBA" id="ARBA00023136"/>
    </source>
</evidence>
<evidence type="ECO:0000256" key="1">
    <source>
        <dbReference type="ARBA" id="ARBA00004123"/>
    </source>
</evidence>
<dbReference type="CTD" id="40695"/>
<evidence type="ECO:0000256" key="12">
    <source>
        <dbReference type="ARBA" id="ARBA00022927"/>
    </source>
</evidence>
<evidence type="ECO:0000256" key="16">
    <source>
        <dbReference type="ARBA" id="ARBA00038164"/>
    </source>
</evidence>
<evidence type="ECO:0000313" key="19">
    <source>
        <dbReference type="RefSeq" id="XP_018322906.1"/>
    </source>
</evidence>
<keyword evidence="10" id="KW-0677">Repeat</keyword>
<keyword evidence="14" id="KW-0539">Nucleus</keyword>
<feature type="domain" description="EF-hand" evidence="17">
    <location>
        <begin position="146"/>
        <end position="181"/>
    </location>
</feature>
<evidence type="ECO:0000256" key="2">
    <source>
        <dbReference type="ARBA" id="ARBA00004236"/>
    </source>
</evidence>
<dbReference type="AlphaFoldDB" id="A0A1W4WG25"/>
<name>A0A1W4WG25_AGRPL</name>
<dbReference type="RefSeq" id="XP_018322906.1">
    <property type="nucleotide sequence ID" value="XM_018467404.2"/>
</dbReference>
<dbReference type="PANTHER" id="PTHR46002">
    <property type="entry name" value="EG:114D9.1 PROTEIN-RELATED"/>
    <property type="match status" value="1"/>
</dbReference>
<evidence type="ECO:0000256" key="7">
    <source>
        <dbReference type="ARBA" id="ARBA00022553"/>
    </source>
</evidence>
<dbReference type="CDD" id="cd00051">
    <property type="entry name" value="EFh"/>
    <property type="match status" value="1"/>
</dbReference>
<dbReference type="InterPro" id="IPR011992">
    <property type="entry name" value="EF-hand-dom_pair"/>
</dbReference>
<dbReference type="SMART" id="SM00054">
    <property type="entry name" value="EFh"/>
    <property type="match status" value="2"/>
</dbReference>
<keyword evidence="7" id="KW-0597">Phosphoprotein</keyword>
<dbReference type="InterPro" id="IPR018247">
    <property type="entry name" value="EF_Hand_1_Ca_BS"/>
</dbReference>
<dbReference type="InterPro" id="IPR002048">
    <property type="entry name" value="EF_hand_dom"/>
</dbReference>
<keyword evidence="6" id="KW-0963">Cytoplasm</keyword>
<keyword evidence="4" id="KW-0813">Transport</keyword>
<dbReference type="Pfam" id="PF13499">
    <property type="entry name" value="EF-hand_7"/>
    <property type="match status" value="1"/>
</dbReference>
<proteinExistence type="inferred from homology"/>
<dbReference type="KEGG" id="apln:108735446"/>
<dbReference type="GO" id="GO:0005509">
    <property type="term" value="F:calcium ion binding"/>
    <property type="evidence" value="ECO:0007669"/>
    <property type="project" value="InterPro"/>
</dbReference>
<dbReference type="OrthoDB" id="191686at2759"/>
<dbReference type="SUPFAM" id="SSF47473">
    <property type="entry name" value="EF-hand"/>
    <property type="match status" value="1"/>
</dbReference>
<evidence type="ECO:0000256" key="3">
    <source>
        <dbReference type="ARBA" id="ARBA00004496"/>
    </source>
</evidence>
<sequence>MGNRASVLLREEEIAQIQQETEFTPNQIERLYSRFTSLDRGDCGTLSRDDFLRIPELAINPLGERIVNSFFQDDGFNDRVNFRQFMRVLAHFRPVKKNKENKLNSRVQKLKFAFKMYDLDNDDMISRDELLAILHMMVGANISEEQLTSIAERTILEADEDKDQMISFEEFCKALQRTDVEQKMSIKFLS</sequence>
<evidence type="ECO:0000256" key="11">
    <source>
        <dbReference type="ARBA" id="ARBA00022837"/>
    </source>
</evidence>
<dbReference type="Proteomes" id="UP000192223">
    <property type="component" value="Unplaced"/>
</dbReference>
<evidence type="ECO:0000256" key="14">
    <source>
        <dbReference type="ARBA" id="ARBA00023242"/>
    </source>
</evidence>
<evidence type="ECO:0000256" key="5">
    <source>
        <dbReference type="ARBA" id="ARBA00022475"/>
    </source>
</evidence>
<dbReference type="RefSeq" id="XP_018322907.1">
    <property type="nucleotide sequence ID" value="XM_018467405.2"/>
</dbReference>